<evidence type="ECO:0000313" key="2">
    <source>
        <dbReference type="EMBL" id="KAJ8910896.1"/>
    </source>
</evidence>
<sequence>MSIITVTSGEYCNNEVVDRVVGVKNCTEEKVSICSDGQAALRAISSPRTRSMLVQECEDTLESLVRQKEVGLVSVSEHNMEIPGNQRADKLARLGSGKPSQGPEPILVTSRESIGGPQ</sequence>
<dbReference type="GO" id="GO:0003676">
    <property type="term" value="F:nucleic acid binding"/>
    <property type="evidence" value="ECO:0007669"/>
    <property type="project" value="InterPro"/>
</dbReference>
<feature type="region of interest" description="Disordered" evidence="1">
    <location>
        <begin position="91"/>
        <end position="118"/>
    </location>
</feature>
<dbReference type="Gene3D" id="3.30.420.10">
    <property type="entry name" value="Ribonuclease H-like superfamily/Ribonuclease H"/>
    <property type="match status" value="1"/>
</dbReference>
<evidence type="ECO:0000256" key="1">
    <source>
        <dbReference type="SAM" id="MobiDB-lite"/>
    </source>
</evidence>
<reference evidence="2 3" key="1">
    <citation type="journal article" date="2023" name="Insect Mol. Biol.">
        <title>Genome sequencing provides insights into the evolution of gene families encoding plant cell wall-degrading enzymes in longhorned beetles.</title>
        <authorList>
            <person name="Shin N.R."/>
            <person name="Okamura Y."/>
            <person name="Kirsch R."/>
            <person name="Pauchet Y."/>
        </authorList>
    </citation>
    <scope>NUCLEOTIDE SEQUENCE [LARGE SCALE GENOMIC DNA]</scope>
    <source>
        <strain evidence="2">EAD_L_NR</strain>
    </source>
</reference>
<proteinExistence type="predicted"/>
<accession>A0AAV8VA37</accession>
<gene>
    <name evidence="2" type="ORF">NQ315_003949</name>
</gene>
<dbReference type="SUPFAM" id="SSF53098">
    <property type="entry name" value="Ribonuclease H-like"/>
    <property type="match status" value="1"/>
</dbReference>
<comment type="caution">
    <text evidence="2">The sequence shown here is derived from an EMBL/GenBank/DDBJ whole genome shotgun (WGS) entry which is preliminary data.</text>
</comment>
<protein>
    <recommendedName>
        <fullName evidence="4">RNase H type-1 domain-containing protein</fullName>
    </recommendedName>
</protein>
<name>A0AAV8VA37_9CUCU</name>
<evidence type="ECO:0000313" key="3">
    <source>
        <dbReference type="Proteomes" id="UP001159042"/>
    </source>
</evidence>
<dbReference type="AlphaFoldDB" id="A0AAV8VA37"/>
<keyword evidence="3" id="KW-1185">Reference proteome</keyword>
<dbReference type="Proteomes" id="UP001159042">
    <property type="component" value="Unassembled WGS sequence"/>
</dbReference>
<organism evidence="2 3">
    <name type="scientific">Exocentrus adspersus</name>
    <dbReference type="NCBI Taxonomy" id="1586481"/>
    <lineage>
        <taxon>Eukaryota</taxon>
        <taxon>Metazoa</taxon>
        <taxon>Ecdysozoa</taxon>
        <taxon>Arthropoda</taxon>
        <taxon>Hexapoda</taxon>
        <taxon>Insecta</taxon>
        <taxon>Pterygota</taxon>
        <taxon>Neoptera</taxon>
        <taxon>Endopterygota</taxon>
        <taxon>Coleoptera</taxon>
        <taxon>Polyphaga</taxon>
        <taxon>Cucujiformia</taxon>
        <taxon>Chrysomeloidea</taxon>
        <taxon>Cerambycidae</taxon>
        <taxon>Lamiinae</taxon>
        <taxon>Acanthocinini</taxon>
        <taxon>Exocentrus</taxon>
    </lineage>
</organism>
<dbReference type="InterPro" id="IPR036397">
    <property type="entry name" value="RNaseH_sf"/>
</dbReference>
<dbReference type="EMBL" id="JANEYG010000235">
    <property type="protein sequence ID" value="KAJ8910896.1"/>
    <property type="molecule type" value="Genomic_DNA"/>
</dbReference>
<dbReference type="InterPro" id="IPR012337">
    <property type="entry name" value="RNaseH-like_sf"/>
</dbReference>
<evidence type="ECO:0008006" key="4">
    <source>
        <dbReference type="Google" id="ProtNLM"/>
    </source>
</evidence>